<dbReference type="Proteomes" id="UP000060487">
    <property type="component" value="Unassembled WGS sequence"/>
</dbReference>
<evidence type="ECO:0000256" key="1">
    <source>
        <dbReference type="ARBA" id="ARBA00001966"/>
    </source>
</evidence>
<dbReference type="InterPro" id="IPR058240">
    <property type="entry name" value="rSAM_sf"/>
</dbReference>
<dbReference type="SFLD" id="SFLDG01123">
    <property type="entry name" value="methyltransferase_(Class_B)"/>
    <property type="match status" value="1"/>
</dbReference>
<evidence type="ECO:0000256" key="5">
    <source>
        <dbReference type="ARBA" id="ARBA00023014"/>
    </source>
</evidence>
<comment type="cofactor">
    <cofactor evidence="1">
        <name>[4Fe-4S] cluster</name>
        <dbReference type="ChEBI" id="CHEBI:49883"/>
    </cofactor>
</comment>
<protein>
    <submittedName>
        <fullName evidence="8">B12-binding domain-containing radical SAM protein</fullName>
    </submittedName>
</protein>
<evidence type="ECO:0000313" key="8">
    <source>
        <dbReference type="EMBL" id="KWT75605.1"/>
    </source>
</evidence>
<evidence type="ECO:0000313" key="9">
    <source>
        <dbReference type="Proteomes" id="UP000060487"/>
    </source>
</evidence>
<dbReference type="SFLD" id="SFLDS00029">
    <property type="entry name" value="Radical_SAM"/>
    <property type="match status" value="1"/>
</dbReference>
<dbReference type="Pfam" id="PF04055">
    <property type="entry name" value="Radical_SAM"/>
    <property type="match status" value="1"/>
</dbReference>
<dbReference type="PROSITE" id="PS51918">
    <property type="entry name" value="RADICAL_SAM"/>
    <property type="match status" value="1"/>
</dbReference>
<gene>
    <name evidence="8" type="ORF">ASN18_3205</name>
</gene>
<dbReference type="PROSITE" id="PS51332">
    <property type="entry name" value="B12_BINDING"/>
    <property type="match status" value="1"/>
</dbReference>
<sequence>MSGHVQNGKLKCLLVGIGGGYHYNIRLLHSIVKQKSDCDILFLQFSSNKQLIGSDLRVHFNKDINDFNKTFAFLTQWLQGRQYDLIGVSLMSHNWSLFVSLTRSIRESLPECKIIAGGVHPWHVATLETLKHCDYVCASEGEELLASLIGRLSAGIIDAPLRIPGLVEKFNNEVITTSAGASVEIEDMPVPTYGGDNIYYLHSVEDNPVLTNYDYMLDSGNIFVHIGRGCPYKCSYCINSVFTEKKMRMRTVDKLISEIKAILSVCRKVENIFFMDEIFPMRNNYLQEFVEKYRDNIGLPFQVTLYPGMLTEEKLVLLKHAGLKEITMGVQSGSESTIKNIFTRTYTKELIIKENEIVAKHKIMIYYDFIIRNPFETVKDYKETLELITRLKRQYYLKFYTLAFFPEHPITKKALEAGYIREADIDPSISYLDVTTPHKKAIAEHYYVEEGLVQWNRVILNNVKANSTEDAYYLIMSYYGYWFIPKRIVDYFQKQLIKGDLSKIVHFGAVINTILSIRNSIVIKRLRYLVNVMKKEGIINVFKVVYRKITTGV</sequence>
<name>A0ABR5SCL0_9BACT</name>
<evidence type="ECO:0000256" key="3">
    <source>
        <dbReference type="ARBA" id="ARBA00022723"/>
    </source>
</evidence>
<feature type="domain" description="B12-binding" evidence="6">
    <location>
        <begin position="24"/>
        <end position="159"/>
    </location>
</feature>
<proteinExistence type="predicted"/>
<keyword evidence="4" id="KW-0408">Iron</keyword>
<dbReference type="InterPro" id="IPR051198">
    <property type="entry name" value="BchE-like"/>
</dbReference>
<keyword evidence="2" id="KW-0949">S-adenosyl-L-methionine</keyword>
<reference evidence="8 9" key="1">
    <citation type="submission" date="2015-11" db="EMBL/GenBank/DDBJ databases">
        <authorList>
            <person name="Lin W."/>
        </authorList>
    </citation>
    <scope>NUCLEOTIDE SEQUENCE [LARGE SCALE GENOMIC DNA]</scope>
    <source>
        <strain evidence="8 9">HCH-1</strain>
    </source>
</reference>
<feature type="domain" description="Radical SAM core" evidence="7">
    <location>
        <begin position="216"/>
        <end position="444"/>
    </location>
</feature>
<dbReference type="SMART" id="SM00729">
    <property type="entry name" value="Elp3"/>
    <property type="match status" value="1"/>
</dbReference>
<evidence type="ECO:0000256" key="4">
    <source>
        <dbReference type="ARBA" id="ARBA00023004"/>
    </source>
</evidence>
<organism evidence="8 9">
    <name type="scientific">Candidatus Magnetominusculus xianensis</name>
    <dbReference type="NCBI Taxonomy" id="1748249"/>
    <lineage>
        <taxon>Bacteria</taxon>
        <taxon>Pseudomonadati</taxon>
        <taxon>Nitrospirota</taxon>
        <taxon>Nitrospiria</taxon>
        <taxon>Nitrospirales</taxon>
        <taxon>Nitrospiraceae</taxon>
        <taxon>Candidatus Magnetominusculus</taxon>
    </lineage>
</organism>
<keyword evidence="9" id="KW-1185">Reference proteome</keyword>
<dbReference type="InterPro" id="IPR006638">
    <property type="entry name" value="Elp3/MiaA/NifB-like_rSAM"/>
</dbReference>
<dbReference type="CDD" id="cd01335">
    <property type="entry name" value="Radical_SAM"/>
    <property type="match status" value="1"/>
</dbReference>
<comment type="caution">
    <text evidence="8">The sequence shown here is derived from an EMBL/GenBank/DDBJ whole genome shotgun (WGS) entry which is preliminary data.</text>
</comment>
<dbReference type="Gene3D" id="3.40.50.280">
    <property type="entry name" value="Cobalamin-binding domain"/>
    <property type="match status" value="1"/>
</dbReference>
<dbReference type="InterPro" id="IPR007197">
    <property type="entry name" value="rSAM"/>
</dbReference>
<evidence type="ECO:0000256" key="2">
    <source>
        <dbReference type="ARBA" id="ARBA00022691"/>
    </source>
</evidence>
<keyword evidence="5" id="KW-0411">Iron-sulfur</keyword>
<dbReference type="PANTHER" id="PTHR43409">
    <property type="entry name" value="ANAEROBIC MAGNESIUM-PROTOPORPHYRIN IX MONOMETHYL ESTER CYCLASE-RELATED"/>
    <property type="match status" value="1"/>
</dbReference>
<dbReference type="InterPro" id="IPR006158">
    <property type="entry name" value="Cobalamin-bd"/>
</dbReference>
<evidence type="ECO:0000259" key="7">
    <source>
        <dbReference type="PROSITE" id="PS51918"/>
    </source>
</evidence>
<keyword evidence="3" id="KW-0479">Metal-binding</keyword>
<dbReference type="Gene3D" id="3.80.30.20">
    <property type="entry name" value="tm_1862 like domain"/>
    <property type="match status" value="1"/>
</dbReference>
<dbReference type="InterPro" id="IPR034466">
    <property type="entry name" value="Methyltransferase_Class_B"/>
</dbReference>
<dbReference type="SUPFAM" id="SSF102114">
    <property type="entry name" value="Radical SAM enzymes"/>
    <property type="match status" value="1"/>
</dbReference>
<dbReference type="SFLD" id="SFLDG01082">
    <property type="entry name" value="B12-binding_domain_containing"/>
    <property type="match status" value="1"/>
</dbReference>
<evidence type="ECO:0000259" key="6">
    <source>
        <dbReference type="PROSITE" id="PS51332"/>
    </source>
</evidence>
<dbReference type="EMBL" id="LNQR01000129">
    <property type="protein sequence ID" value="KWT75605.1"/>
    <property type="molecule type" value="Genomic_DNA"/>
</dbReference>
<accession>A0ABR5SCL0</accession>
<dbReference type="InterPro" id="IPR023404">
    <property type="entry name" value="rSAM_horseshoe"/>
</dbReference>
<dbReference type="Pfam" id="PF02310">
    <property type="entry name" value="B12-binding"/>
    <property type="match status" value="1"/>
</dbReference>